<evidence type="ECO:0000259" key="2">
    <source>
        <dbReference type="Pfam" id="PF24488"/>
    </source>
</evidence>
<dbReference type="InterPro" id="IPR056006">
    <property type="entry name" value="DUF7584"/>
</dbReference>
<evidence type="ECO:0000256" key="1">
    <source>
        <dbReference type="SAM" id="SignalP"/>
    </source>
</evidence>
<reference evidence="5" key="1">
    <citation type="submission" date="2017-02" db="UniProtKB">
        <authorList>
            <consortium name="WormBaseParasite"/>
        </authorList>
    </citation>
    <scope>IDENTIFICATION</scope>
</reference>
<keyword evidence="1" id="KW-0732">Signal</keyword>
<proteinExistence type="predicted"/>
<evidence type="ECO:0000259" key="3">
    <source>
        <dbReference type="Pfam" id="PF24490"/>
    </source>
</evidence>
<sequence>MFLKLYWLGAALALMPLPTQPNEVHRQDLFPYITADINNTTFPFKLEVTTNSDMVLVKCPDYYYRHKDSDEIFSHNPDVFVSDSIFSPNANLFAWVPLLRNVSGLTHLKCGIINLRSQGNPYYDLTYNVMWKNGNDDGNFMERKEKTKDISPKHENCDLSAENHTIFASKREGGFLLIKEYENIKNLYVNQMFYYFDKLKNNERIKEPCGIIKIYGYDPKIKLKTHESTSEAPKIGNISKINLDGTNQQNIDVVLDMGGNLNYYQGEKIILKRMRYDVNEEPQVIENSTTSITTNFTINGYEIVELMYNYIGENRNFTISKNYYFGPSEKDLIIKEEI</sequence>
<feature type="signal peptide" evidence="1">
    <location>
        <begin position="1"/>
        <end position="21"/>
    </location>
</feature>
<evidence type="ECO:0000313" key="4">
    <source>
        <dbReference type="Proteomes" id="UP000046392"/>
    </source>
</evidence>
<dbReference type="WBParaSite" id="SPAL_0000115200.1">
    <property type="protein sequence ID" value="SPAL_0000115200.1"/>
    <property type="gene ID" value="SPAL_0000115200"/>
</dbReference>
<feature type="domain" description="DUF7585" evidence="3">
    <location>
        <begin position="29"/>
        <end position="213"/>
    </location>
</feature>
<dbReference type="Proteomes" id="UP000046392">
    <property type="component" value="Unplaced"/>
</dbReference>
<dbReference type="Pfam" id="PF24488">
    <property type="entry name" value="DUF7584"/>
    <property type="match status" value="1"/>
</dbReference>
<name>A0A0N5B506_STREA</name>
<accession>A0A0N5B506</accession>
<keyword evidence="4" id="KW-1185">Reference proteome</keyword>
<dbReference type="AlphaFoldDB" id="A0A0N5B506"/>
<feature type="domain" description="DUF7584" evidence="2">
    <location>
        <begin position="219"/>
        <end position="325"/>
    </location>
</feature>
<protein>
    <submittedName>
        <fullName evidence="5">Uncharacterized protein</fullName>
    </submittedName>
</protein>
<dbReference type="STRING" id="174720.A0A0N5B506"/>
<feature type="chain" id="PRO_5005893903" evidence="1">
    <location>
        <begin position="22"/>
        <end position="338"/>
    </location>
</feature>
<evidence type="ECO:0000313" key="5">
    <source>
        <dbReference type="WBParaSite" id="SPAL_0000115200.1"/>
    </source>
</evidence>
<organism evidence="4 5">
    <name type="scientific">Strongyloides papillosus</name>
    <name type="common">Intestinal threadworm</name>
    <dbReference type="NCBI Taxonomy" id="174720"/>
    <lineage>
        <taxon>Eukaryota</taxon>
        <taxon>Metazoa</taxon>
        <taxon>Ecdysozoa</taxon>
        <taxon>Nematoda</taxon>
        <taxon>Chromadorea</taxon>
        <taxon>Rhabditida</taxon>
        <taxon>Tylenchina</taxon>
        <taxon>Panagrolaimomorpha</taxon>
        <taxon>Strongyloidoidea</taxon>
        <taxon>Strongyloididae</taxon>
        <taxon>Strongyloides</taxon>
    </lineage>
</organism>
<dbReference type="InterPro" id="IPR056007">
    <property type="entry name" value="DUF7585"/>
</dbReference>
<dbReference type="Pfam" id="PF24490">
    <property type="entry name" value="DUF7585"/>
    <property type="match status" value="1"/>
</dbReference>